<dbReference type="RefSeq" id="WP_140047548.1">
    <property type="nucleotide sequence ID" value="NZ_BAAAEV010000001.1"/>
</dbReference>
<evidence type="ECO:0000256" key="2">
    <source>
        <dbReference type="ARBA" id="ARBA00005568"/>
    </source>
</evidence>
<dbReference type="EC" id="4.1.3.34" evidence="6"/>
<evidence type="ECO:0000313" key="7">
    <source>
        <dbReference type="Proteomes" id="UP000788153"/>
    </source>
</evidence>
<dbReference type="SUPFAM" id="SSF51621">
    <property type="entry name" value="Phosphoenolpyruvate/pyruvate domain"/>
    <property type="match status" value="1"/>
</dbReference>
<gene>
    <name evidence="6" type="ORF">FHT01_002627</name>
</gene>
<comment type="cofactor">
    <cofactor evidence="1">
        <name>Mg(2+)</name>
        <dbReference type="ChEBI" id="CHEBI:18420"/>
    </cofactor>
</comment>
<keyword evidence="4" id="KW-0460">Magnesium</keyword>
<feature type="domain" description="HpcH/HpaI aldolase/citrate lyase" evidence="5">
    <location>
        <begin position="10"/>
        <end position="214"/>
    </location>
</feature>
<name>A0ABX0U3C6_9SPHN</name>
<keyword evidence="6" id="KW-0456">Lyase</keyword>
<dbReference type="PIRSF" id="PIRSF015582">
    <property type="entry name" value="Cit_lyase_B"/>
    <property type="match status" value="1"/>
</dbReference>
<dbReference type="PANTHER" id="PTHR32308:SF10">
    <property type="entry name" value="CITRATE LYASE SUBUNIT BETA"/>
    <property type="match status" value="1"/>
</dbReference>
<dbReference type="EMBL" id="JAASQP010000001">
    <property type="protein sequence ID" value="NIJ25085.1"/>
    <property type="molecule type" value="Genomic_DNA"/>
</dbReference>
<dbReference type="PANTHER" id="PTHR32308">
    <property type="entry name" value="LYASE BETA SUBUNIT, PUTATIVE (AFU_ORTHOLOGUE AFUA_4G13030)-RELATED"/>
    <property type="match status" value="1"/>
</dbReference>
<keyword evidence="3" id="KW-0479">Metal-binding</keyword>
<dbReference type="Proteomes" id="UP000788153">
    <property type="component" value="Unassembled WGS sequence"/>
</dbReference>
<evidence type="ECO:0000259" key="5">
    <source>
        <dbReference type="Pfam" id="PF03328"/>
    </source>
</evidence>
<dbReference type="GO" id="GO:0008816">
    <property type="term" value="F:citryl-CoA lyase activity"/>
    <property type="evidence" value="ECO:0007669"/>
    <property type="project" value="UniProtKB-EC"/>
</dbReference>
<evidence type="ECO:0000256" key="4">
    <source>
        <dbReference type="ARBA" id="ARBA00022842"/>
    </source>
</evidence>
<keyword evidence="7" id="KW-1185">Reference proteome</keyword>
<dbReference type="InterPro" id="IPR005000">
    <property type="entry name" value="Aldolase/citrate-lyase_domain"/>
</dbReference>
<reference evidence="6 7" key="1">
    <citation type="submission" date="2020-03" db="EMBL/GenBank/DDBJ databases">
        <title>Genomic Encyclopedia of Type Strains, Phase IV (KMG-IV): sequencing the most valuable type-strain genomes for metagenomic binning, comparative biology and taxonomic classification.</title>
        <authorList>
            <person name="Goeker M."/>
        </authorList>
    </citation>
    <scope>NUCLEOTIDE SEQUENCE [LARGE SCALE GENOMIC DNA]</scope>
    <source>
        <strain evidence="6 7">DSM 22753</strain>
    </source>
</reference>
<dbReference type="InterPro" id="IPR040442">
    <property type="entry name" value="Pyrv_kinase-like_dom_sf"/>
</dbReference>
<evidence type="ECO:0000256" key="3">
    <source>
        <dbReference type="ARBA" id="ARBA00022723"/>
    </source>
</evidence>
<comment type="similarity">
    <text evidence="2">Belongs to the HpcH/HpaI aldolase family.</text>
</comment>
<evidence type="ECO:0000313" key="6">
    <source>
        <dbReference type="EMBL" id="NIJ25085.1"/>
    </source>
</evidence>
<protein>
    <submittedName>
        <fullName evidence="6">Citrate lyase subunit beta/citryl-CoA lyase</fullName>
        <ecNumber evidence="6">4.1.3.34</ecNumber>
    </submittedName>
</protein>
<organism evidence="6 7">
    <name type="scientific">Sphingomonas japonica</name>
    <dbReference type="NCBI Taxonomy" id="511662"/>
    <lineage>
        <taxon>Bacteria</taxon>
        <taxon>Pseudomonadati</taxon>
        <taxon>Pseudomonadota</taxon>
        <taxon>Alphaproteobacteria</taxon>
        <taxon>Sphingomonadales</taxon>
        <taxon>Sphingomonadaceae</taxon>
        <taxon>Sphingomonas</taxon>
    </lineage>
</organism>
<dbReference type="Pfam" id="PF03328">
    <property type="entry name" value="HpcH_HpaI"/>
    <property type="match status" value="1"/>
</dbReference>
<evidence type="ECO:0000256" key="1">
    <source>
        <dbReference type="ARBA" id="ARBA00001946"/>
    </source>
</evidence>
<dbReference type="Gene3D" id="3.20.20.60">
    <property type="entry name" value="Phosphoenolpyruvate-binding domains"/>
    <property type="match status" value="1"/>
</dbReference>
<dbReference type="InterPro" id="IPR015813">
    <property type="entry name" value="Pyrv/PenolPyrv_kinase-like_dom"/>
</dbReference>
<accession>A0ABX0U3C6</accession>
<dbReference type="InterPro" id="IPR011206">
    <property type="entry name" value="Citrate_lyase_beta/mcl1/mcl2"/>
</dbReference>
<proteinExistence type="inferred from homology"/>
<comment type="caution">
    <text evidence="6">The sequence shown here is derived from an EMBL/GenBank/DDBJ whole genome shotgun (WGS) entry which is preliminary data.</text>
</comment>
<sequence>MTAASSLPPRTLLFLPANRERAVAKARESAAEMIFLDLEDAVAADAKDAARDAAVTAARTGFGRPVAIRMNVFGSASHAADVAGIGGSAATHAILPKAEDPAIVAAIARAVGKPLLVMIETPRGVLAAAQIAATQGVMALIAGTNDLRAELRIPNGAGREAIGHALQVIVLAARAHGVWAIDGVFNALDDAAGLEAECRHGRSLGFDGKTLIHPDQIAIAARAFGPGEAEIEEAEALVAAASGGAERFRDRMIEAMHVDAARTLLARAGRR</sequence>